<dbReference type="Proteomes" id="UP000239590">
    <property type="component" value="Unassembled WGS sequence"/>
</dbReference>
<dbReference type="RefSeq" id="WP_104711501.1">
    <property type="nucleotide sequence ID" value="NZ_PTRA01000001.1"/>
</dbReference>
<organism evidence="1 2">
    <name type="scientific">Siphonobacter curvatus</name>
    <dbReference type="NCBI Taxonomy" id="2094562"/>
    <lineage>
        <taxon>Bacteria</taxon>
        <taxon>Pseudomonadati</taxon>
        <taxon>Bacteroidota</taxon>
        <taxon>Cytophagia</taxon>
        <taxon>Cytophagales</taxon>
        <taxon>Cytophagaceae</taxon>
        <taxon>Siphonobacter</taxon>
    </lineage>
</organism>
<proteinExistence type="predicted"/>
<keyword evidence="2" id="KW-1185">Reference proteome</keyword>
<dbReference type="EMBL" id="PTRA01000001">
    <property type="protein sequence ID" value="PQA59758.1"/>
    <property type="molecule type" value="Genomic_DNA"/>
</dbReference>
<evidence type="ECO:0000313" key="2">
    <source>
        <dbReference type="Proteomes" id="UP000239590"/>
    </source>
</evidence>
<protein>
    <submittedName>
        <fullName evidence="1">Uncharacterized protein</fullName>
    </submittedName>
</protein>
<dbReference type="AlphaFoldDB" id="A0A2S7IQ49"/>
<dbReference type="OrthoDB" id="943693at2"/>
<comment type="caution">
    <text evidence="1">The sequence shown here is derived from an EMBL/GenBank/DDBJ whole genome shotgun (WGS) entry which is preliminary data.</text>
</comment>
<name>A0A2S7IQ49_9BACT</name>
<sequence>MNRRFLESFQNFLQEETPQENWQKVDEVIYENQTRRLAVALRKEADPIVLLQDSERYETRGWQLVQLWEDVWVTQQTLVESRLKSLVGISQRIPARLTLIQPITPAFFQEFLSQNHLQIPVKCAFRYGLFLKEMHQNEPFLNDPTIVNDCVAVAGFGPVRPMPSRGNDYYSGELIRFANVRNHTVVGGLDKLLKAFLGEHPMQDLMTYADRDWSTGKSYERLGFERVSTTPPQELWLDPDALIRYYPHRVKGEKPSHWRSIFNTGNYKYIKKL</sequence>
<accession>A0A2S7IQ49</accession>
<reference evidence="2" key="1">
    <citation type="submission" date="2018-02" db="EMBL/GenBank/DDBJ databases">
        <title>Genome sequencing of Solimonas sp. HR-BB.</title>
        <authorList>
            <person name="Lee Y."/>
            <person name="Jeon C.O."/>
        </authorList>
    </citation>
    <scope>NUCLEOTIDE SEQUENCE [LARGE SCALE GENOMIC DNA]</scope>
    <source>
        <strain evidence="2">HR-U</strain>
    </source>
</reference>
<evidence type="ECO:0000313" key="1">
    <source>
        <dbReference type="EMBL" id="PQA59758.1"/>
    </source>
</evidence>
<gene>
    <name evidence="1" type="ORF">C5O19_09060</name>
</gene>